<evidence type="ECO:0000256" key="12">
    <source>
        <dbReference type="RuleBase" id="RU003567"/>
    </source>
</evidence>
<dbReference type="PATRIC" id="fig|1028800.3.peg.1196"/>
<keyword evidence="14" id="KW-1185">Reference proteome</keyword>
<feature type="active site" evidence="7 9">
    <location>
        <position position="131"/>
    </location>
</feature>
<dbReference type="GO" id="GO:0004252">
    <property type="term" value="F:serine-type endopeptidase activity"/>
    <property type="evidence" value="ECO:0007669"/>
    <property type="project" value="UniProtKB-UniRule"/>
</dbReference>
<comment type="function">
    <text evidence="7 11">Cleaves peptides in various proteins in a process that requires ATP hydrolysis. Has a chymotrypsin-like activity. Plays a major role in the degradation of misfolded proteins.</text>
</comment>
<dbReference type="NCBIfam" id="NF009205">
    <property type="entry name" value="PRK12553.1"/>
    <property type="match status" value="1"/>
</dbReference>
<keyword evidence="4 7" id="KW-0378">Hydrolase</keyword>
<keyword evidence="2 7" id="KW-0963">Cytoplasm</keyword>
<dbReference type="GO" id="GO:0051117">
    <property type="term" value="F:ATPase binding"/>
    <property type="evidence" value="ECO:0007669"/>
    <property type="project" value="TreeGrafter"/>
</dbReference>
<dbReference type="FunFam" id="3.90.226.10:FF:000001">
    <property type="entry name" value="ATP-dependent Clp protease proteolytic subunit"/>
    <property type="match status" value="1"/>
</dbReference>
<dbReference type="OrthoDB" id="9802800at2"/>
<accession>A0A068SQQ3</accession>
<dbReference type="GO" id="GO:0009368">
    <property type="term" value="C:endopeptidase Clp complex"/>
    <property type="evidence" value="ECO:0007669"/>
    <property type="project" value="TreeGrafter"/>
</dbReference>
<evidence type="ECO:0000256" key="7">
    <source>
        <dbReference type="HAMAP-Rule" id="MF_00444"/>
    </source>
</evidence>
<dbReference type="NCBIfam" id="TIGR00493">
    <property type="entry name" value="clpP"/>
    <property type="match status" value="1"/>
</dbReference>
<comment type="similarity">
    <text evidence="1 7 12">Belongs to the peptidase S14 family.</text>
</comment>
<keyword evidence="3 7" id="KW-0645">Protease</keyword>
<comment type="subunit">
    <text evidence="7">Fourteen ClpP subunits assemble into 2 heptameric rings which stack back to back to give a disk-like structure with a central cavity, resembling the structure of eukaryotic proteasomes.</text>
</comment>
<dbReference type="EMBL" id="HG938353">
    <property type="protein sequence ID" value="CDN47365.1"/>
    <property type="molecule type" value="Genomic_DNA"/>
</dbReference>
<evidence type="ECO:0000256" key="8">
    <source>
        <dbReference type="PROSITE-ProRule" id="PRU10085"/>
    </source>
</evidence>
<dbReference type="GO" id="GO:0005737">
    <property type="term" value="C:cytoplasm"/>
    <property type="evidence" value="ECO:0007669"/>
    <property type="project" value="UniProtKB-SubCell"/>
</dbReference>
<dbReference type="PRINTS" id="PR00127">
    <property type="entry name" value="CLPPROTEASEP"/>
</dbReference>
<dbReference type="PANTHER" id="PTHR10381">
    <property type="entry name" value="ATP-DEPENDENT CLP PROTEASE PROTEOLYTIC SUBUNIT"/>
    <property type="match status" value="1"/>
</dbReference>
<evidence type="ECO:0000256" key="2">
    <source>
        <dbReference type="ARBA" id="ARBA00022490"/>
    </source>
</evidence>
<evidence type="ECO:0000256" key="11">
    <source>
        <dbReference type="RuleBase" id="RU000550"/>
    </source>
</evidence>
<gene>
    <name evidence="7 13" type="primary">clpP</name>
    <name evidence="13" type="ORF">RG540_CH11780</name>
</gene>
<proteinExistence type="inferred from homology"/>
<evidence type="ECO:0000313" key="13">
    <source>
        <dbReference type="EMBL" id="CDN47365.1"/>
    </source>
</evidence>
<dbReference type="GO" id="GO:0006515">
    <property type="term" value="P:protein quality control for misfolded or incompletely synthesized proteins"/>
    <property type="evidence" value="ECO:0007669"/>
    <property type="project" value="TreeGrafter"/>
</dbReference>
<organism evidence="13 14">
    <name type="scientific">Neorhizobium galegae bv. orientalis str. HAMBI 540</name>
    <dbReference type="NCBI Taxonomy" id="1028800"/>
    <lineage>
        <taxon>Bacteria</taxon>
        <taxon>Pseudomonadati</taxon>
        <taxon>Pseudomonadota</taxon>
        <taxon>Alphaproteobacteria</taxon>
        <taxon>Hyphomicrobiales</taxon>
        <taxon>Rhizobiaceae</taxon>
        <taxon>Rhizobium/Agrobacterium group</taxon>
        <taxon>Neorhizobium</taxon>
    </lineage>
</organism>
<evidence type="ECO:0000256" key="5">
    <source>
        <dbReference type="ARBA" id="ARBA00022825"/>
    </source>
</evidence>
<dbReference type="InterPro" id="IPR029045">
    <property type="entry name" value="ClpP/crotonase-like_dom_sf"/>
</dbReference>
<evidence type="ECO:0000313" key="14">
    <source>
        <dbReference type="Proteomes" id="UP000028181"/>
    </source>
</evidence>
<evidence type="ECO:0000256" key="3">
    <source>
        <dbReference type="ARBA" id="ARBA00022670"/>
    </source>
</evidence>
<dbReference type="InterPro" id="IPR023562">
    <property type="entry name" value="ClpP/TepA"/>
</dbReference>
<dbReference type="InterPro" id="IPR018215">
    <property type="entry name" value="ClpP_Ser_AS"/>
</dbReference>
<name>A0A068SQQ3_NEOGA</name>
<dbReference type="KEGG" id="ngg:RG540_CH11780"/>
<sequence length="210" mass="23373">MRNPVDTAMALVPMVVEQTNRGERSYDIYSRLLKERIIFLTGPVEDYTASLICAQLLFLEAENPKKEIALYINSPGGVVTAGMAIYDTMQFIRPAVSTLCIGQAASMGSLLLCAGEKGMRFATPNARIMVHQPSGGFQGQASDIERHARDILKMKRRLNEVYVKHTGRTLEEVEKTLDRDHFMTSDEAQDWGVIDKILTSRQEMEGGSGD</sequence>
<dbReference type="RefSeq" id="WP_038585636.1">
    <property type="nucleotide sequence ID" value="NZ_HG938353.1"/>
</dbReference>
<dbReference type="PROSITE" id="PS00382">
    <property type="entry name" value="CLP_PROTEASE_HIS"/>
    <property type="match status" value="1"/>
</dbReference>
<evidence type="ECO:0000256" key="6">
    <source>
        <dbReference type="ARBA" id="ARBA00034021"/>
    </source>
</evidence>
<dbReference type="Pfam" id="PF00574">
    <property type="entry name" value="CLP_protease"/>
    <property type="match status" value="1"/>
</dbReference>
<dbReference type="GO" id="GO:0004176">
    <property type="term" value="F:ATP-dependent peptidase activity"/>
    <property type="evidence" value="ECO:0007669"/>
    <property type="project" value="InterPro"/>
</dbReference>
<dbReference type="AlphaFoldDB" id="A0A068SQQ3"/>
<dbReference type="GeneID" id="24258248"/>
<feature type="active site" evidence="8">
    <location>
        <position position="106"/>
    </location>
</feature>
<comment type="catalytic activity">
    <reaction evidence="6 7 9">
        <text>Hydrolysis of proteins to small peptides in the presence of ATP and magnesium. alpha-casein is the usual test substrate. In the absence of ATP, only oligopeptides shorter than five residues are hydrolyzed (such as succinyl-Leu-Tyr-|-NHMec, and Leu-Tyr-Leu-|-Tyr-Trp, in which cleavage of the -Tyr-|-Leu- and -Tyr-|-Trp bonds also occurs).</text>
        <dbReference type="EC" id="3.4.21.92"/>
    </reaction>
</comment>
<dbReference type="Proteomes" id="UP000028181">
    <property type="component" value="Chromosome I"/>
</dbReference>
<dbReference type="SUPFAM" id="SSF52096">
    <property type="entry name" value="ClpP/crotonase"/>
    <property type="match status" value="1"/>
</dbReference>
<evidence type="ECO:0000256" key="1">
    <source>
        <dbReference type="ARBA" id="ARBA00007039"/>
    </source>
</evidence>
<dbReference type="EC" id="3.4.21.92" evidence="7 10"/>
<dbReference type="CDD" id="cd07017">
    <property type="entry name" value="S14_ClpP_2"/>
    <property type="match status" value="1"/>
</dbReference>
<keyword evidence="5 7" id="KW-0720">Serine protease</keyword>
<comment type="subcellular location">
    <subcellularLocation>
        <location evidence="7">Cytoplasm</location>
    </subcellularLocation>
</comment>
<dbReference type="eggNOG" id="COG0740">
    <property type="taxonomic scope" value="Bacteria"/>
</dbReference>
<dbReference type="InterPro" id="IPR033135">
    <property type="entry name" value="ClpP_His_AS"/>
</dbReference>
<evidence type="ECO:0000256" key="9">
    <source>
        <dbReference type="PROSITE-ProRule" id="PRU10086"/>
    </source>
</evidence>
<evidence type="ECO:0000256" key="10">
    <source>
        <dbReference type="RuleBase" id="RU000549"/>
    </source>
</evidence>
<feature type="active site" description="Nucleophile" evidence="7">
    <location>
        <position position="106"/>
    </location>
</feature>
<dbReference type="Gene3D" id="3.90.226.10">
    <property type="entry name" value="2-enoyl-CoA Hydratase, Chain A, domain 1"/>
    <property type="match status" value="1"/>
</dbReference>
<dbReference type="NCBIfam" id="NF001368">
    <property type="entry name" value="PRK00277.1"/>
    <property type="match status" value="1"/>
</dbReference>
<dbReference type="PROSITE" id="PS00381">
    <property type="entry name" value="CLP_PROTEASE_SER"/>
    <property type="match status" value="1"/>
</dbReference>
<dbReference type="PANTHER" id="PTHR10381:SF70">
    <property type="entry name" value="ATP-DEPENDENT CLP PROTEASE PROTEOLYTIC SUBUNIT"/>
    <property type="match status" value="1"/>
</dbReference>
<evidence type="ECO:0000256" key="4">
    <source>
        <dbReference type="ARBA" id="ARBA00022801"/>
    </source>
</evidence>
<reference evidence="14" key="1">
    <citation type="journal article" date="2014" name="BMC Genomics">
        <title>Genome sequencing of two Neorhizobium galegae strains reveals a noeT gene responsible for the unusual acetylation of the nodulation factors.</title>
        <authorList>
            <person name="Osterman J."/>
            <person name="Marsh J."/>
            <person name="Laine P.K."/>
            <person name="Zeng Z."/>
            <person name="Alatalo E."/>
            <person name="Sullivan J.T."/>
            <person name="Young J.P."/>
            <person name="Thomas-Oates J."/>
            <person name="Paulin L."/>
            <person name="Lindstrom K."/>
        </authorList>
    </citation>
    <scope>NUCLEOTIDE SEQUENCE [LARGE SCALE GENOMIC DNA]</scope>
    <source>
        <strain evidence="14">HAMBI 540</strain>
    </source>
</reference>
<dbReference type="HAMAP" id="MF_00444">
    <property type="entry name" value="ClpP"/>
    <property type="match status" value="1"/>
</dbReference>
<dbReference type="HOGENOM" id="CLU_058707_3_2_5"/>
<dbReference type="InterPro" id="IPR001907">
    <property type="entry name" value="ClpP"/>
</dbReference>
<protein>
    <recommendedName>
        <fullName evidence="7 12">ATP-dependent Clp protease proteolytic subunit</fullName>
        <ecNumber evidence="7 10">3.4.21.92</ecNumber>
    </recommendedName>
    <alternativeName>
        <fullName evidence="7">Endopeptidase Clp</fullName>
    </alternativeName>
</protein>